<name>A0A1T5E1J0_9SPHI</name>
<accession>A0A1T5E1J0</accession>
<organism evidence="2 3">
    <name type="scientific">Sphingobacterium nematocida</name>
    <dbReference type="NCBI Taxonomy" id="1513896"/>
    <lineage>
        <taxon>Bacteria</taxon>
        <taxon>Pseudomonadati</taxon>
        <taxon>Bacteroidota</taxon>
        <taxon>Sphingobacteriia</taxon>
        <taxon>Sphingobacteriales</taxon>
        <taxon>Sphingobacteriaceae</taxon>
        <taxon>Sphingobacterium</taxon>
    </lineage>
</organism>
<evidence type="ECO:0000313" key="2">
    <source>
        <dbReference type="EMBL" id="SKB77734.1"/>
    </source>
</evidence>
<proteinExistence type="predicted"/>
<dbReference type="OrthoDB" id="2484068at2"/>
<evidence type="ECO:0000313" key="3">
    <source>
        <dbReference type="Proteomes" id="UP000190150"/>
    </source>
</evidence>
<feature type="chain" id="PRO_5011961997" evidence="1">
    <location>
        <begin position="23"/>
        <end position="832"/>
    </location>
</feature>
<keyword evidence="1" id="KW-0732">Signal</keyword>
<gene>
    <name evidence="2" type="ORF">SAMN05660841_02315</name>
</gene>
<feature type="signal peptide" evidence="1">
    <location>
        <begin position="1"/>
        <end position="22"/>
    </location>
</feature>
<reference evidence="3" key="1">
    <citation type="submission" date="2017-02" db="EMBL/GenBank/DDBJ databases">
        <authorList>
            <person name="Varghese N."/>
            <person name="Submissions S."/>
        </authorList>
    </citation>
    <scope>NUCLEOTIDE SEQUENCE [LARGE SCALE GENOMIC DNA]</scope>
    <source>
        <strain evidence="3">DSM 24091</strain>
    </source>
</reference>
<dbReference type="AlphaFoldDB" id="A0A1T5E1J0"/>
<dbReference type="RefSeq" id="WP_079643239.1">
    <property type="nucleotide sequence ID" value="NZ_FUZF01000009.1"/>
</dbReference>
<evidence type="ECO:0000256" key="1">
    <source>
        <dbReference type="SAM" id="SignalP"/>
    </source>
</evidence>
<keyword evidence="3" id="KW-1185">Reference proteome</keyword>
<sequence length="832" mass="93908">MYTYKRVLFRVAFATMSLPVLGFAQSDLTVQLNDRNVTINSKGQFTYIGERNKVNNLLLTDSISSLLRIKRFGQAHSENPKKLSWVDKGKSTVLNFDFKDVKVEVLLTKHPDYLKFEVLNVQYEDKVELLQWGQIYTLLDDNVGQSLGAVYNSSDAVGLMGLNIKSTGGFEIDHRERFGNAAQRLVKGSVIQGFTRNRSKQRQDDNFIQELTEAVPVLGDDARLKGSAFAFYTTDAASLPRVIEGIEQQEGLPHLTHSGEWIKRSLYSTSSKFIISFTEQNIDQCLDIAQRAGITNVYHPGIFKTWGTYQLDTKAFPNGTKSLALCSDKAKQRKMNLGAHTLTNFITTDDPLVSPKPHPGLQLAAVTVLHKSIEPGDNIVILKNSNLIKAYKKDDLLPSKTDNNVNQNREIFAIRIGDEIIEYTEAKVSNSLIELSGCKRGAFGTVVSAHEKNQQVGRLASHAYKVFFADINLQDSVAINLARFFNEGKLERISFDGVEGGVATGHNRYGGERFVDVFFKHLDNKNIVANSSDVMHYAWHYFSNESWGEPWWAKSFRESQLDHRLGVQKALKEDLLPRKMGQFSIKENTTLKDINWIMGLCAGFDNGVDFYVSPAIIKANPEGEQILTAIKRWETVRMMKTLSEEQKEQLRNVFTLYELTGDLNKPGLRRIETWAPEGGQLQKENDRVTLPAHLLERKDNTVITFDYKHHSQVTEPGKPTHSEVVFNSAGENQPIRFVIRVSSTSKEKVEGLHLKSGINQLDIPFVLNPGDYVILDKDRRLKRFDQSGVLLDSILPKDVFNINKGQNVILIDYKALRDKSGPEIILNIAFDK</sequence>
<dbReference type="EMBL" id="FUZF01000009">
    <property type="protein sequence ID" value="SKB77734.1"/>
    <property type="molecule type" value="Genomic_DNA"/>
</dbReference>
<dbReference type="Proteomes" id="UP000190150">
    <property type="component" value="Unassembled WGS sequence"/>
</dbReference>
<dbReference type="STRING" id="1513896.SAMN05660841_02315"/>
<protein>
    <submittedName>
        <fullName evidence="2">Uncharacterized protein</fullName>
    </submittedName>
</protein>